<dbReference type="OrthoDB" id="47198at2"/>
<name>A0A1M4VFU2_9GAMM</name>
<keyword evidence="2" id="KW-1185">Reference proteome</keyword>
<proteinExistence type="predicted"/>
<dbReference type="AlphaFoldDB" id="A0A1M4VFU2"/>
<gene>
    <name evidence="1" type="ORF">SAMN04487965_0414</name>
</gene>
<dbReference type="Proteomes" id="UP000184170">
    <property type="component" value="Unassembled WGS sequence"/>
</dbReference>
<evidence type="ECO:0000313" key="2">
    <source>
        <dbReference type="Proteomes" id="UP000184170"/>
    </source>
</evidence>
<organism evidence="1 2">
    <name type="scientific">Microbulbifer donghaiensis</name>
    <dbReference type="NCBI Taxonomy" id="494016"/>
    <lineage>
        <taxon>Bacteria</taxon>
        <taxon>Pseudomonadati</taxon>
        <taxon>Pseudomonadota</taxon>
        <taxon>Gammaproteobacteria</taxon>
        <taxon>Cellvibrionales</taxon>
        <taxon>Microbulbiferaceae</taxon>
        <taxon>Microbulbifer</taxon>
    </lineage>
</organism>
<sequence>MPKFIVNRNAYQDYNGSDFAHEVHNVDEANGCLPDVENRIDLGYHGNCKLAVKEADSKLTWSPYKADGCKHCAPACNTR</sequence>
<reference evidence="2" key="1">
    <citation type="submission" date="2016-11" db="EMBL/GenBank/DDBJ databases">
        <authorList>
            <person name="Varghese N."/>
            <person name="Submissions S."/>
        </authorList>
    </citation>
    <scope>NUCLEOTIDE SEQUENCE [LARGE SCALE GENOMIC DNA]</scope>
    <source>
        <strain evidence="2">CGMCC 1.7063</strain>
    </source>
</reference>
<protein>
    <submittedName>
        <fullName evidence="1">Uncharacterized protein</fullName>
    </submittedName>
</protein>
<evidence type="ECO:0000313" key="1">
    <source>
        <dbReference type="EMBL" id="SHE67762.1"/>
    </source>
</evidence>
<dbReference type="EMBL" id="FQVA01000001">
    <property type="protein sequence ID" value="SHE67762.1"/>
    <property type="molecule type" value="Genomic_DNA"/>
</dbReference>
<accession>A0A1M4VFU2</accession>
<dbReference type="RefSeq" id="WP_073274439.1">
    <property type="nucleotide sequence ID" value="NZ_FQVA01000001.1"/>
</dbReference>